<evidence type="ECO:0000313" key="2">
    <source>
        <dbReference type="Proteomes" id="UP000255389"/>
    </source>
</evidence>
<dbReference type="EMBL" id="UGQY01000006">
    <property type="protein sequence ID" value="SUA31652.1"/>
    <property type="molecule type" value="Genomic_DNA"/>
</dbReference>
<gene>
    <name evidence="1" type="ORF">NCTC1542_07007</name>
</gene>
<protein>
    <submittedName>
        <fullName evidence="1">Uncharacterized protein</fullName>
    </submittedName>
</protein>
<dbReference type="AlphaFoldDB" id="A0A378WFT8"/>
<organism evidence="1 2">
    <name type="scientific">Mycolicibacterium fortuitum</name>
    <name type="common">Mycobacterium fortuitum</name>
    <dbReference type="NCBI Taxonomy" id="1766"/>
    <lineage>
        <taxon>Bacteria</taxon>
        <taxon>Bacillati</taxon>
        <taxon>Actinomycetota</taxon>
        <taxon>Actinomycetes</taxon>
        <taxon>Mycobacteriales</taxon>
        <taxon>Mycobacteriaceae</taxon>
        <taxon>Mycolicibacterium</taxon>
    </lineage>
</organism>
<proteinExistence type="predicted"/>
<sequence length="119" mass="12850">MTVHPDTNALAAPSHPKVGGEYWTFDAPAFDEPGSRYVTVLGSAHNLRVDPPHSLDGTGRLYSTPEGAQGYFDTIAGVEEGQPGFVYAHSHNRIRKVRWLGRAVFAAADLDATTDEAVQ</sequence>
<name>A0A378WFT8_MYCFO</name>
<reference evidence="1 2" key="1">
    <citation type="submission" date="2018-06" db="EMBL/GenBank/DDBJ databases">
        <authorList>
            <consortium name="Pathogen Informatics"/>
            <person name="Doyle S."/>
        </authorList>
    </citation>
    <scope>NUCLEOTIDE SEQUENCE [LARGE SCALE GENOMIC DNA]</scope>
    <source>
        <strain evidence="1 2">NCTC1542</strain>
    </source>
</reference>
<evidence type="ECO:0000313" key="1">
    <source>
        <dbReference type="EMBL" id="SUA31652.1"/>
    </source>
</evidence>
<dbReference type="Proteomes" id="UP000255389">
    <property type="component" value="Unassembled WGS sequence"/>
</dbReference>
<accession>A0A378WFT8</accession>